<protein>
    <recommendedName>
        <fullName evidence="4">Zn(2)-C6 fungal-type domain-containing protein</fullName>
    </recommendedName>
</protein>
<feature type="region of interest" description="Disordered" evidence="3">
    <location>
        <begin position="137"/>
        <end position="202"/>
    </location>
</feature>
<feature type="compositionally biased region" description="Basic and acidic residues" evidence="3">
    <location>
        <begin position="773"/>
        <end position="789"/>
    </location>
</feature>
<dbReference type="InterPro" id="IPR036864">
    <property type="entry name" value="Zn2-C6_fun-type_DNA-bd_sf"/>
</dbReference>
<proteinExistence type="predicted"/>
<evidence type="ECO:0000256" key="1">
    <source>
        <dbReference type="ARBA" id="ARBA00022723"/>
    </source>
</evidence>
<feature type="compositionally biased region" description="Polar residues" evidence="3">
    <location>
        <begin position="137"/>
        <end position="151"/>
    </location>
</feature>
<sequence>MAAPEAEVQLYDEPPGGFKKRRTPGACDACKQRKIRCDSAKMPGNICSNCKAFNSECTHSSSSKKKTAFVNITAAPSELTQLNQPNISNATNNFTFARNQISTILDAPSYQVPVNDNTFLHRTLTEIAAYARSLEKTLSQAGPRTSSSRTTPELLPNPSPHSSPSSNPYVNSTSLYPTDPTALYSEPVYRTPTDNTDATPLEDNLADGIKNIELKESVHSFFGNSSQLALMKTVLKIKEEYDDDNVGLRSAEKGTANAQRTSVGVDSNGNIVMQLPDVQETHFEGKKRAAFWNIYPWQCPPPQSPLPKLSFPPHSLLMSLIDLFFVHRNLLFPLLHRPTFQRDLDSCLHERDRSFGELVLSVCALGARFSSDERIFDDDAPMDSEERGHSAGWKYINQIDILQMQETNPSNALYKVQTICSLVVFLSSTSSPGPIWILLSIGVRHAQAVGAHRRTFLGTKPSVQQELWKRAYWALINLDSFTSIFLGRPKATDPAEYDLDLPIECDEEFWEHPDPEQAFKQPLGQTSLSAYWRTFLKLIDILAFAQKNIYAVKKPPEVWGSSDLWGSSWDARVVSELDSALNQWVDNIPDHLRWDPHMQNLVFFEQSCALYCTYYFVQIHVHRPFIRPERPLTSIEQRRHYSGMSYSSLGVCANAARSCLHVLDLHSKRKNFHSPQYLSASSSVTSEPRSIPTQMSNSAVILFNSAIMILLNLWSGKRLGLATDMKREMEDVQLSVRILKGYEKRYQNAGRMCDIINELISVMGPSNAGSPSRKHDRDEDREKYRDRVQKPRTHNVDGATTDAYGFHPHYNSNISNYESQSSLFHEQLQSAQVQYPESNSSTVFSSALPSSSCSSQHHSSSYLEIPSSSSTRTAESFNQAMAIESMMELPLHTEDLGRLPVLLGSDHHWDDQSINSPDINTYAGPAQDSRLGLTNELNVNSAYCFAYADLDSATGGATLNSSASSVVPPEAWDFGETAGYQDHTVLAGFVDGNPPTQNQRFEDQNVKALPAQNPFTNMFNATPARDGWFDWGMYLSNVDDLLRSAGPGQ</sequence>
<name>A0A1Q3E9H0_LENED</name>
<evidence type="ECO:0000256" key="3">
    <source>
        <dbReference type="SAM" id="MobiDB-lite"/>
    </source>
</evidence>
<feature type="region of interest" description="Disordered" evidence="3">
    <location>
        <begin position="764"/>
        <end position="805"/>
    </location>
</feature>
<feature type="compositionally biased region" description="Low complexity" evidence="3">
    <location>
        <begin position="162"/>
        <end position="174"/>
    </location>
</feature>
<dbReference type="SUPFAM" id="SSF57701">
    <property type="entry name" value="Zn2/Cys6 DNA-binding domain"/>
    <property type="match status" value="1"/>
</dbReference>
<dbReference type="PANTHER" id="PTHR46910:SF38">
    <property type="entry name" value="ZN(2)-C6 FUNGAL-TYPE DOMAIN-CONTAINING PROTEIN"/>
    <property type="match status" value="1"/>
</dbReference>
<dbReference type="PROSITE" id="PS00463">
    <property type="entry name" value="ZN2_CY6_FUNGAL_1"/>
    <property type="match status" value="1"/>
</dbReference>
<dbReference type="AlphaFoldDB" id="A0A1Q3E9H0"/>
<keyword evidence="6" id="KW-1185">Reference proteome</keyword>
<dbReference type="GO" id="GO:0003677">
    <property type="term" value="F:DNA binding"/>
    <property type="evidence" value="ECO:0007669"/>
    <property type="project" value="InterPro"/>
</dbReference>
<reference evidence="5 6" key="2">
    <citation type="submission" date="2017-02" db="EMBL/GenBank/DDBJ databases">
        <title>A genome survey and senescence transcriptome analysis in Lentinula edodes.</title>
        <authorList>
            <person name="Sakamoto Y."/>
            <person name="Nakade K."/>
            <person name="Sato S."/>
            <person name="Yoshida Y."/>
            <person name="Miyazaki K."/>
            <person name="Natsume S."/>
            <person name="Konno N."/>
        </authorList>
    </citation>
    <scope>NUCLEOTIDE SEQUENCE [LARGE SCALE GENOMIC DNA]</scope>
    <source>
        <strain evidence="5 6">NBRC 111202</strain>
    </source>
</reference>
<dbReference type="GO" id="GO:0000981">
    <property type="term" value="F:DNA-binding transcription factor activity, RNA polymerase II-specific"/>
    <property type="evidence" value="ECO:0007669"/>
    <property type="project" value="InterPro"/>
</dbReference>
<dbReference type="Pfam" id="PF04082">
    <property type="entry name" value="Fungal_trans"/>
    <property type="match status" value="1"/>
</dbReference>
<dbReference type="PANTHER" id="PTHR46910">
    <property type="entry name" value="TRANSCRIPTION FACTOR PDR1"/>
    <property type="match status" value="1"/>
</dbReference>
<dbReference type="InterPro" id="IPR050987">
    <property type="entry name" value="AtrR-like"/>
</dbReference>
<comment type="caution">
    <text evidence="5">The sequence shown here is derived from an EMBL/GenBank/DDBJ whole genome shotgun (WGS) entry which is preliminary data.</text>
</comment>
<dbReference type="Proteomes" id="UP000188533">
    <property type="component" value="Unassembled WGS sequence"/>
</dbReference>
<dbReference type="Pfam" id="PF00172">
    <property type="entry name" value="Zn_clus"/>
    <property type="match status" value="1"/>
</dbReference>
<dbReference type="InterPro" id="IPR007219">
    <property type="entry name" value="XnlR_reg_dom"/>
</dbReference>
<dbReference type="PROSITE" id="PS50048">
    <property type="entry name" value="ZN2_CY6_FUNGAL_2"/>
    <property type="match status" value="1"/>
</dbReference>
<evidence type="ECO:0000256" key="2">
    <source>
        <dbReference type="ARBA" id="ARBA00023242"/>
    </source>
</evidence>
<keyword evidence="2" id="KW-0539">Nucleus</keyword>
<dbReference type="CDD" id="cd12148">
    <property type="entry name" value="fungal_TF_MHR"/>
    <property type="match status" value="1"/>
</dbReference>
<feature type="domain" description="Zn(2)-C6 fungal-type" evidence="4">
    <location>
        <begin position="26"/>
        <end position="59"/>
    </location>
</feature>
<dbReference type="STRING" id="5353.A0A1Q3E9H0"/>
<gene>
    <name evidence="5" type="ORF">LENED_005625</name>
</gene>
<organism evidence="5 6">
    <name type="scientific">Lentinula edodes</name>
    <name type="common">Shiitake mushroom</name>
    <name type="synonym">Lentinus edodes</name>
    <dbReference type="NCBI Taxonomy" id="5353"/>
    <lineage>
        <taxon>Eukaryota</taxon>
        <taxon>Fungi</taxon>
        <taxon>Dikarya</taxon>
        <taxon>Basidiomycota</taxon>
        <taxon>Agaricomycotina</taxon>
        <taxon>Agaricomycetes</taxon>
        <taxon>Agaricomycetidae</taxon>
        <taxon>Agaricales</taxon>
        <taxon>Marasmiineae</taxon>
        <taxon>Omphalotaceae</taxon>
        <taxon>Lentinula</taxon>
    </lineage>
</organism>
<dbReference type="SMART" id="SM00906">
    <property type="entry name" value="Fungal_trans"/>
    <property type="match status" value="1"/>
</dbReference>
<evidence type="ECO:0000259" key="4">
    <source>
        <dbReference type="PROSITE" id="PS50048"/>
    </source>
</evidence>
<reference evidence="5 6" key="1">
    <citation type="submission" date="2016-08" db="EMBL/GenBank/DDBJ databases">
        <authorList>
            <consortium name="Lentinula edodes genome sequencing consortium"/>
            <person name="Sakamoto Y."/>
            <person name="Nakade K."/>
            <person name="Sato S."/>
            <person name="Yoshida Y."/>
            <person name="Miyazaki K."/>
            <person name="Natsume S."/>
            <person name="Konno N."/>
        </authorList>
    </citation>
    <scope>NUCLEOTIDE SEQUENCE [LARGE SCALE GENOMIC DNA]</scope>
    <source>
        <strain evidence="5 6">NBRC 111202</strain>
    </source>
</reference>
<evidence type="ECO:0000313" key="6">
    <source>
        <dbReference type="Proteomes" id="UP000188533"/>
    </source>
</evidence>
<dbReference type="SMART" id="SM00066">
    <property type="entry name" value="GAL4"/>
    <property type="match status" value="1"/>
</dbReference>
<dbReference type="EMBL" id="BDGU01000161">
    <property type="protein sequence ID" value="GAW03872.1"/>
    <property type="molecule type" value="Genomic_DNA"/>
</dbReference>
<dbReference type="GO" id="GO:0008270">
    <property type="term" value="F:zinc ion binding"/>
    <property type="evidence" value="ECO:0007669"/>
    <property type="project" value="InterPro"/>
</dbReference>
<dbReference type="InterPro" id="IPR001138">
    <property type="entry name" value="Zn2Cys6_DnaBD"/>
</dbReference>
<evidence type="ECO:0000313" key="5">
    <source>
        <dbReference type="EMBL" id="GAW03872.1"/>
    </source>
</evidence>
<dbReference type="Gene3D" id="4.10.240.10">
    <property type="entry name" value="Zn(2)-C6 fungal-type DNA-binding domain"/>
    <property type="match status" value="1"/>
</dbReference>
<keyword evidence="1" id="KW-0479">Metal-binding</keyword>
<dbReference type="GO" id="GO:0006351">
    <property type="term" value="P:DNA-templated transcription"/>
    <property type="evidence" value="ECO:0007669"/>
    <property type="project" value="InterPro"/>
</dbReference>
<accession>A0A1Q3E9H0</accession>
<dbReference type="CDD" id="cd00067">
    <property type="entry name" value="GAL4"/>
    <property type="match status" value="1"/>
</dbReference>